<dbReference type="PANTHER" id="PTHR43667">
    <property type="entry name" value="CYCLOPROPANE-FATTY-ACYL-PHOSPHOLIPID SYNTHASE"/>
    <property type="match status" value="1"/>
</dbReference>
<gene>
    <name evidence="6" type="ORF">FKV25_09525</name>
</gene>
<dbReference type="InterPro" id="IPR003333">
    <property type="entry name" value="CMAS"/>
</dbReference>
<dbReference type="NCBIfam" id="NF008686">
    <property type="entry name" value="PRK11705.1"/>
    <property type="match status" value="1"/>
</dbReference>
<keyword evidence="2 6" id="KW-0489">Methyltransferase</keyword>
<dbReference type="InterPro" id="IPR050723">
    <property type="entry name" value="CFA/CMAS"/>
</dbReference>
<dbReference type="PIRSF" id="PIRSF003085">
    <property type="entry name" value="CMAS"/>
    <property type="match status" value="1"/>
</dbReference>
<dbReference type="OrthoDB" id="9782855at2"/>
<dbReference type="GO" id="GO:0008825">
    <property type="term" value="F:cyclopropane-fatty-acyl-phospholipid synthase activity"/>
    <property type="evidence" value="ECO:0007669"/>
    <property type="project" value="UniProtKB-EC"/>
</dbReference>
<dbReference type="CDD" id="cd02440">
    <property type="entry name" value="AdoMet_MTases"/>
    <property type="match status" value="1"/>
</dbReference>
<evidence type="ECO:0000313" key="7">
    <source>
        <dbReference type="Proteomes" id="UP000318212"/>
    </source>
</evidence>
<name>A0A508ABK9_9GAMM</name>
<dbReference type="GO" id="GO:0032259">
    <property type="term" value="P:methylation"/>
    <property type="evidence" value="ECO:0007669"/>
    <property type="project" value="UniProtKB-KW"/>
</dbReference>
<dbReference type="Pfam" id="PF02353">
    <property type="entry name" value="CMAS"/>
    <property type="match status" value="1"/>
</dbReference>
<evidence type="ECO:0000256" key="1">
    <source>
        <dbReference type="ARBA" id="ARBA00010815"/>
    </source>
</evidence>
<dbReference type="PANTHER" id="PTHR43667:SF1">
    <property type="entry name" value="CYCLOPROPANE-FATTY-ACYL-PHOSPHOLIPID SYNTHASE"/>
    <property type="match status" value="1"/>
</dbReference>
<dbReference type="EMBL" id="VICE01000090">
    <property type="protein sequence ID" value="TQD44415.1"/>
    <property type="molecule type" value="Genomic_DNA"/>
</dbReference>
<dbReference type="Proteomes" id="UP000318212">
    <property type="component" value="Unassembled WGS sequence"/>
</dbReference>
<protein>
    <submittedName>
        <fullName evidence="6">Cyclopropane fatty acyl phospholipid synthase</fullName>
        <ecNumber evidence="6">2.1.1.79</ecNumber>
    </submittedName>
</protein>
<evidence type="ECO:0000256" key="4">
    <source>
        <dbReference type="ARBA" id="ARBA00022691"/>
    </source>
</evidence>
<comment type="similarity">
    <text evidence="1">Belongs to the CFA/CMAS family.</text>
</comment>
<evidence type="ECO:0000256" key="5">
    <source>
        <dbReference type="ARBA" id="ARBA00023098"/>
    </source>
</evidence>
<dbReference type="AlphaFoldDB" id="A0A508ABK9"/>
<evidence type="ECO:0000256" key="2">
    <source>
        <dbReference type="ARBA" id="ARBA00022603"/>
    </source>
</evidence>
<organism evidence="6 7">
    <name type="scientific">Marilutibacter aestuarii</name>
    <dbReference type="NCBI Taxonomy" id="1706195"/>
    <lineage>
        <taxon>Bacteria</taxon>
        <taxon>Pseudomonadati</taxon>
        <taxon>Pseudomonadota</taxon>
        <taxon>Gammaproteobacteria</taxon>
        <taxon>Lysobacterales</taxon>
        <taxon>Lysobacteraceae</taxon>
        <taxon>Marilutibacter</taxon>
    </lineage>
</organism>
<proteinExistence type="inferred from homology"/>
<dbReference type="SUPFAM" id="SSF53335">
    <property type="entry name" value="S-adenosyl-L-methionine-dependent methyltransferases"/>
    <property type="match status" value="1"/>
</dbReference>
<dbReference type="RefSeq" id="WP_141518567.1">
    <property type="nucleotide sequence ID" value="NZ_VICE01000090.1"/>
</dbReference>
<keyword evidence="3 6" id="KW-0808">Transferase</keyword>
<comment type="caution">
    <text evidence="6">The sequence shown here is derived from an EMBL/GenBank/DDBJ whole genome shotgun (WGS) entry which is preliminary data.</text>
</comment>
<sequence>MADASNLIGHRSATRGFARERVHALLASAGVRVREGDGGGSQDDELVVHDRRLYGRLLLQGSLGLGEAYMDGWWDAPSLDGVLARILGARLDRRVTGVAARLDGLRARWFNLQTRRRSREVGRRHYDLGNDLYRAMLGKRLVYSCGYWREAGDLDAAQEAKLDLVCRKLGLRPGMRVLDIGCGWGEALKFACERYGVRGVGVTISAEQAGFARALCAGLPVEIRLQDYRDVDERFDRIFSIGMFEHVGHANYTAFMDVMRRCLPDDGLCLLHTIGRNVSRRITDPWIARYIFPNSMLPSAMQVSHAVEGRFVIEDWHNFGTDYDRTLQAWRDNIEQAWERLPARYDARFRRMWRFYLAGAMASFRTRRAQLWQWVLSPHGVPGGYVAPR</sequence>
<accession>A0A508ABK9</accession>
<dbReference type="EC" id="2.1.1.79" evidence="6"/>
<dbReference type="Gene3D" id="3.40.50.150">
    <property type="entry name" value="Vaccinia Virus protein VP39"/>
    <property type="match status" value="1"/>
</dbReference>
<evidence type="ECO:0000313" key="6">
    <source>
        <dbReference type="EMBL" id="TQD44415.1"/>
    </source>
</evidence>
<keyword evidence="7" id="KW-1185">Reference proteome</keyword>
<keyword evidence="4" id="KW-0949">S-adenosyl-L-methionine</keyword>
<evidence type="ECO:0000256" key="3">
    <source>
        <dbReference type="ARBA" id="ARBA00022679"/>
    </source>
</evidence>
<dbReference type="GO" id="GO:0008610">
    <property type="term" value="P:lipid biosynthetic process"/>
    <property type="evidence" value="ECO:0007669"/>
    <property type="project" value="InterPro"/>
</dbReference>
<reference evidence="6 7" key="1">
    <citation type="submission" date="2019-06" db="EMBL/GenBank/DDBJ databases">
        <title>Lysobacter alkalisoli sp. nov. isolated from saline soil.</title>
        <authorList>
            <person name="Sun J.-Q."/>
            <person name="Xu L."/>
        </authorList>
    </citation>
    <scope>NUCLEOTIDE SEQUENCE [LARGE SCALE GENOMIC DNA]</scope>
    <source>
        <strain evidence="6 7">JCM 31130</strain>
    </source>
</reference>
<dbReference type="InterPro" id="IPR029063">
    <property type="entry name" value="SAM-dependent_MTases_sf"/>
</dbReference>
<keyword evidence="5" id="KW-0443">Lipid metabolism</keyword>